<sequence length="283" mass="31449">MPSFSLGLTPLVQSHLGGTGTSYAPSPPSLGFSSFRSPYPPGLWFSSFQAPHPPGTESSSFQAPPPPGLGLGSSTPHMPISHAASSDSDEHDDERMDDLTPAQQLGFGHRIGKRTTSKNNDNKIRYLWTIVPNLVKERIHVLVEFIPIQRQIVLITHDTNTTNMTEHVTAITHMVPDEPSILYPTIYDDDDADDYSNEDYAVSSKSESNDNNDTEEEELRTHINPVTKNIVTQWESSQRFNRARYDYTQSGDFLDMGLGSPINELVESGTLRLLEWNDSMTGI</sequence>
<comment type="caution">
    <text evidence="1">The sequence shown here is derived from an EMBL/GenBank/DDBJ whole genome shotgun (WGS) entry which is preliminary data.</text>
</comment>
<organism evidence="1 2">
    <name type="scientific">Catharanthus roseus</name>
    <name type="common">Madagascar periwinkle</name>
    <name type="synonym">Vinca rosea</name>
    <dbReference type="NCBI Taxonomy" id="4058"/>
    <lineage>
        <taxon>Eukaryota</taxon>
        <taxon>Viridiplantae</taxon>
        <taxon>Streptophyta</taxon>
        <taxon>Embryophyta</taxon>
        <taxon>Tracheophyta</taxon>
        <taxon>Spermatophyta</taxon>
        <taxon>Magnoliopsida</taxon>
        <taxon>eudicotyledons</taxon>
        <taxon>Gunneridae</taxon>
        <taxon>Pentapetalae</taxon>
        <taxon>asterids</taxon>
        <taxon>lamiids</taxon>
        <taxon>Gentianales</taxon>
        <taxon>Apocynaceae</taxon>
        <taxon>Rauvolfioideae</taxon>
        <taxon>Vinceae</taxon>
        <taxon>Catharanthinae</taxon>
        <taxon>Catharanthus</taxon>
    </lineage>
</organism>
<dbReference type="EMBL" id="CM044707">
    <property type="protein sequence ID" value="KAI5653565.1"/>
    <property type="molecule type" value="Genomic_DNA"/>
</dbReference>
<evidence type="ECO:0000313" key="2">
    <source>
        <dbReference type="Proteomes" id="UP001060085"/>
    </source>
</evidence>
<protein>
    <submittedName>
        <fullName evidence="1">Uncharacterized protein</fullName>
    </submittedName>
</protein>
<accession>A0ACB9ZZ77</accession>
<dbReference type="Proteomes" id="UP001060085">
    <property type="component" value="Linkage Group LG07"/>
</dbReference>
<reference evidence="2" key="1">
    <citation type="journal article" date="2023" name="Nat. Plants">
        <title>Single-cell RNA sequencing provides a high-resolution roadmap for understanding the multicellular compartmentation of specialized metabolism.</title>
        <authorList>
            <person name="Sun S."/>
            <person name="Shen X."/>
            <person name="Li Y."/>
            <person name="Li Y."/>
            <person name="Wang S."/>
            <person name="Li R."/>
            <person name="Zhang H."/>
            <person name="Shen G."/>
            <person name="Guo B."/>
            <person name="Wei J."/>
            <person name="Xu J."/>
            <person name="St-Pierre B."/>
            <person name="Chen S."/>
            <person name="Sun C."/>
        </authorList>
    </citation>
    <scope>NUCLEOTIDE SEQUENCE [LARGE SCALE GENOMIC DNA]</scope>
</reference>
<keyword evidence="2" id="KW-1185">Reference proteome</keyword>
<proteinExistence type="predicted"/>
<evidence type="ECO:0000313" key="1">
    <source>
        <dbReference type="EMBL" id="KAI5653565.1"/>
    </source>
</evidence>
<gene>
    <name evidence="1" type="ORF">M9H77_30752</name>
</gene>
<name>A0ACB9ZZ77_CATRO</name>